<reference evidence="1 2" key="1">
    <citation type="submission" date="2018-12" db="EMBL/GenBank/DDBJ databases">
        <authorList>
            <consortium name="Pathogen Informatics"/>
        </authorList>
    </citation>
    <scope>NUCLEOTIDE SEQUENCE [LARGE SCALE GENOMIC DNA]</scope>
    <source>
        <strain evidence="1 2">NCTC10437</strain>
    </source>
</reference>
<dbReference type="KEGG" id="mauu:NCTC10437_05553"/>
<organism evidence="1 2">
    <name type="scientific">Mycolicibacterium aurum</name>
    <name type="common">Mycobacterium aurum</name>
    <dbReference type="NCBI Taxonomy" id="1791"/>
    <lineage>
        <taxon>Bacteria</taxon>
        <taxon>Bacillati</taxon>
        <taxon>Actinomycetota</taxon>
        <taxon>Actinomycetes</taxon>
        <taxon>Mycobacteriales</taxon>
        <taxon>Mycobacteriaceae</taxon>
        <taxon>Mycolicibacterium</taxon>
    </lineage>
</organism>
<dbReference type="Pfam" id="PF08002">
    <property type="entry name" value="DUF1697"/>
    <property type="match status" value="1"/>
</dbReference>
<dbReference type="STRING" id="1791.GCA_001049355_05604"/>
<dbReference type="AlphaFoldDB" id="A0A448J1M4"/>
<evidence type="ECO:0000313" key="1">
    <source>
        <dbReference type="EMBL" id="VEG58521.1"/>
    </source>
</evidence>
<dbReference type="Proteomes" id="UP000279306">
    <property type="component" value="Chromosome"/>
</dbReference>
<dbReference type="EMBL" id="LR134356">
    <property type="protein sequence ID" value="VEG58521.1"/>
    <property type="molecule type" value="Genomic_DNA"/>
</dbReference>
<dbReference type="PANTHER" id="PTHR36439:SF1">
    <property type="entry name" value="DUF1697 DOMAIN-CONTAINING PROTEIN"/>
    <property type="match status" value="1"/>
</dbReference>
<gene>
    <name evidence="1" type="ORF">NCTC10437_05553</name>
</gene>
<dbReference type="Gene3D" id="3.30.70.1280">
    <property type="entry name" value="SP0830-like domains"/>
    <property type="match status" value="1"/>
</dbReference>
<dbReference type="OrthoDB" id="9806494at2"/>
<dbReference type="PANTHER" id="PTHR36439">
    <property type="entry name" value="BLL4334 PROTEIN"/>
    <property type="match status" value="1"/>
</dbReference>
<evidence type="ECO:0000313" key="2">
    <source>
        <dbReference type="Proteomes" id="UP000279306"/>
    </source>
</evidence>
<dbReference type="InterPro" id="IPR012545">
    <property type="entry name" value="DUF1697"/>
</dbReference>
<name>A0A448J1M4_MYCAU</name>
<keyword evidence="2" id="KW-1185">Reference proteome</keyword>
<dbReference type="Gene3D" id="3.30.70.1260">
    <property type="entry name" value="bacterial protein sp0830 like"/>
    <property type="match status" value="1"/>
</dbReference>
<dbReference type="SUPFAM" id="SSF160379">
    <property type="entry name" value="SP0830-like"/>
    <property type="match status" value="1"/>
</dbReference>
<dbReference type="RefSeq" id="WP_048635430.1">
    <property type="nucleotide sequence ID" value="NZ_CVQQ01000032.1"/>
</dbReference>
<protein>
    <submittedName>
        <fullName evidence="1">Pyridoxamine 5'-phosphate oxidase family protein</fullName>
    </submittedName>
</protein>
<dbReference type="PIRSF" id="PIRSF008502">
    <property type="entry name" value="UCP008502"/>
    <property type="match status" value="1"/>
</dbReference>
<sequence length="183" mass="20130">MRSARYVAWLRGINVGGRNKISMADLRGIFDDAGFANVSTYIQSGNVAFESAAAPATLESEIEALLTERLESPPVAVVRSHRQLRSVVVDAPAEFVERTADHHRDVVFLKAPLTAERAMGVVQLRDGVDDAWAGPGVVYFSRLIAEKAKSRMSRIVGTPEYRLMTIRNWATTSAMLRVLDGMP</sequence>
<accession>A0A448J1M4</accession>
<proteinExistence type="predicted"/>